<dbReference type="Gene3D" id="2.40.160.170">
    <property type="match status" value="1"/>
</dbReference>
<protein>
    <recommendedName>
        <fullName evidence="3">Outer membrane protein beta-barrel domain-containing protein</fullName>
    </recommendedName>
</protein>
<reference evidence="1 2" key="1">
    <citation type="submission" date="2013-10" db="EMBL/GenBank/DDBJ databases">
        <title>The Genome Sequence of Acinetobacter nectaris CIP 110549.</title>
        <authorList>
            <consortium name="The Broad Institute Genomics Platform"/>
            <consortium name="The Broad Institute Genome Sequencing Center for Infectious Disease"/>
            <person name="Cerqueira G."/>
            <person name="Feldgarden M."/>
            <person name="Courvalin P."/>
            <person name="Grillot-Courvalin C."/>
            <person name="Clermont D."/>
            <person name="Rocha E."/>
            <person name="Yoon E.-J."/>
            <person name="Nemec A."/>
            <person name="Young S.K."/>
            <person name="Zeng Q."/>
            <person name="Gargeya S."/>
            <person name="Fitzgerald M."/>
            <person name="Abouelleil A."/>
            <person name="Alvarado L."/>
            <person name="Berlin A.M."/>
            <person name="Chapman S.B."/>
            <person name="Gainer-Dewar J."/>
            <person name="Goldberg J."/>
            <person name="Gnerre S."/>
            <person name="Griggs A."/>
            <person name="Gujja S."/>
            <person name="Hansen M."/>
            <person name="Howarth C."/>
            <person name="Imamovic A."/>
            <person name="Ireland A."/>
            <person name="Larimer J."/>
            <person name="McCowan C."/>
            <person name="Murphy C."/>
            <person name="Pearson M."/>
            <person name="Poon T.W."/>
            <person name="Priest M."/>
            <person name="Roberts A."/>
            <person name="Saif S."/>
            <person name="Shea T."/>
            <person name="Sykes S."/>
            <person name="Wortman J."/>
            <person name="Nusbaum C."/>
            <person name="Birren B."/>
        </authorList>
    </citation>
    <scope>NUCLEOTIDE SEQUENCE [LARGE SCALE GENOMIC DNA]</scope>
    <source>
        <strain evidence="1 2">CIP 110549</strain>
    </source>
</reference>
<comment type="caution">
    <text evidence="1">The sequence shown here is derived from an EMBL/GenBank/DDBJ whole genome shotgun (WGS) entry which is preliminary data.</text>
</comment>
<dbReference type="EMBL" id="AYER01000003">
    <property type="protein sequence ID" value="ESK40429.1"/>
    <property type="molecule type" value="Genomic_DNA"/>
</dbReference>
<evidence type="ECO:0008006" key="3">
    <source>
        <dbReference type="Google" id="ProtNLM"/>
    </source>
</evidence>
<accession>V2UYP9</accession>
<sequence>MFFIAFYFTLKANAVFADEQIIKGGESTATQYIPSGLRIDAGLNGYGGAVLWDVNNYVSFVLGYEGSTIDWKHHTTVNGRRYQLDQVKNKNTYVNAEIHPWGESHSSLLKSFYIATGVGYLNHKNDLHLATSAQTKVEMSYSHAISPYLGFGAKTLFAEHWGMFGEVGAYYVDHPLVSSSIMDVDTYNDQYSLKNDSKYQWLPVAKLGVIYKF</sequence>
<evidence type="ECO:0000313" key="2">
    <source>
        <dbReference type="Proteomes" id="UP000023785"/>
    </source>
</evidence>
<proteinExistence type="predicted"/>
<evidence type="ECO:0000313" key="1">
    <source>
        <dbReference type="EMBL" id="ESK40429.1"/>
    </source>
</evidence>
<organism evidence="1 2">
    <name type="scientific">Acinetobacter nectaris CIP 110549</name>
    <dbReference type="NCBI Taxonomy" id="1392540"/>
    <lineage>
        <taxon>Bacteria</taxon>
        <taxon>Pseudomonadati</taxon>
        <taxon>Pseudomonadota</taxon>
        <taxon>Gammaproteobacteria</taxon>
        <taxon>Moraxellales</taxon>
        <taxon>Moraxellaceae</taxon>
        <taxon>Acinetobacter</taxon>
    </lineage>
</organism>
<keyword evidence="2" id="KW-1185">Reference proteome</keyword>
<dbReference type="STRING" id="1392540.P256_00881"/>
<dbReference type="Proteomes" id="UP000023785">
    <property type="component" value="Unassembled WGS sequence"/>
</dbReference>
<dbReference type="PATRIC" id="fig|1392540.3.peg.853"/>
<dbReference type="HOGENOM" id="CLU_1145296_0_0_6"/>
<dbReference type="eggNOG" id="COG4625">
    <property type="taxonomic scope" value="Bacteria"/>
</dbReference>
<gene>
    <name evidence="1" type="ORF">P256_00881</name>
</gene>
<dbReference type="AlphaFoldDB" id="V2UYP9"/>
<name>V2UYP9_9GAMM</name>